<comment type="caution">
    <text evidence="3">The sequence shown here is derived from an EMBL/GenBank/DDBJ whole genome shotgun (WGS) entry which is preliminary data.</text>
</comment>
<evidence type="ECO:0000259" key="2">
    <source>
        <dbReference type="PROSITE" id="PS51186"/>
    </source>
</evidence>
<dbReference type="Pfam" id="PF13302">
    <property type="entry name" value="Acetyltransf_3"/>
    <property type="match status" value="1"/>
</dbReference>
<protein>
    <submittedName>
        <fullName evidence="3">GNAT family N-acetyltransferase</fullName>
    </submittedName>
</protein>
<accession>A0ABT2AFT8</accession>
<dbReference type="RefSeq" id="WP_258826173.1">
    <property type="nucleotide sequence ID" value="NZ_JANUHA010000001.1"/>
</dbReference>
<feature type="domain" description="N-acetyltransferase" evidence="2">
    <location>
        <begin position="17"/>
        <end position="171"/>
    </location>
</feature>
<sequence>MNSEFITSVPILHTERLILREYRREDFDAFAAHLADPVSAAHLVPADRQAAWRIFCSQAGLWLIHGAGWWAVEERETGRLVGNVGAFFREDCTVMELGWNTYRAFWGQGFANEAAAAAVHHAFDTRREPKIRALIASGNASSLRVARRLGLTYEAQTQIHGKAVGIYARARKAWRRSFGPSPAARRRRQNRFGCNGSERSSRDGAVD</sequence>
<dbReference type="Proteomes" id="UP001206572">
    <property type="component" value="Unassembled WGS sequence"/>
</dbReference>
<name>A0ABT2AFT8_9BURK</name>
<dbReference type="PROSITE" id="PS51186">
    <property type="entry name" value="GNAT"/>
    <property type="match status" value="1"/>
</dbReference>
<reference evidence="3 4" key="1">
    <citation type="submission" date="2022-08" db="EMBL/GenBank/DDBJ databases">
        <title>Reclassification of Massilia species as members of the genera Telluria, Duganella, Pseudoduganella, Mokoshia gen. nov. and Zemynaea gen. nov. using orthogonal and non-orthogonal genome-based approaches.</title>
        <authorList>
            <person name="Bowman J.P."/>
        </authorList>
    </citation>
    <scope>NUCLEOTIDE SEQUENCE [LARGE SCALE GENOMIC DNA]</scope>
    <source>
        <strain evidence="3 4">JCM 31661</strain>
    </source>
</reference>
<evidence type="ECO:0000256" key="1">
    <source>
        <dbReference type="SAM" id="MobiDB-lite"/>
    </source>
</evidence>
<evidence type="ECO:0000313" key="3">
    <source>
        <dbReference type="EMBL" id="MCS0595094.1"/>
    </source>
</evidence>
<dbReference type="EMBL" id="JANUHA010000001">
    <property type="protein sequence ID" value="MCS0595094.1"/>
    <property type="molecule type" value="Genomic_DNA"/>
</dbReference>
<organism evidence="3 4">
    <name type="scientific">Massilia agri</name>
    <dbReference type="NCBI Taxonomy" id="1886785"/>
    <lineage>
        <taxon>Bacteria</taxon>
        <taxon>Pseudomonadati</taxon>
        <taxon>Pseudomonadota</taxon>
        <taxon>Betaproteobacteria</taxon>
        <taxon>Burkholderiales</taxon>
        <taxon>Oxalobacteraceae</taxon>
        <taxon>Telluria group</taxon>
        <taxon>Massilia</taxon>
    </lineage>
</organism>
<dbReference type="Gene3D" id="3.40.630.30">
    <property type="match status" value="1"/>
</dbReference>
<dbReference type="InterPro" id="IPR051531">
    <property type="entry name" value="N-acetyltransferase"/>
</dbReference>
<dbReference type="PANTHER" id="PTHR43792">
    <property type="entry name" value="GNAT FAMILY, PUTATIVE (AFU_ORTHOLOGUE AFUA_3G00765)-RELATED-RELATED"/>
    <property type="match status" value="1"/>
</dbReference>
<dbReference type="InterPro" id="IPR000182">
    <property type="entry name" value="GNAT_dom"/>
</dbReference>
<proteinExistence type="predicted"/>
<keyword evidence="4" id="KW-1185">Reference proteome</keyword>
<evidence type="ECO:0000313" key="4">
    <source>
        <dbReference type="Proteomes" id="UP001206572"/>
    </source>
</evidence>
<dbReference type="InterPro" id="IPR016181">
    <property type="entry name" value="Acyl_CoA_acyltransferase"/>
</dbReference>
<dbReference type="PANTHER" id="PTHR43792:SF1">
    <property type="entry name" value="N-ACETYLTRANSFERASE DOMAIN-CONTAINING PROTEIN"/>
    <property type="match status" value="1"/>
</dbReference>
<feature type="region of interest" description="Disordered" evidence="1">
    <location>
        <begin position="178"/>
        <end position="207"/>
    </location>
</feature>
<gene>
    <name evidence="3" type="ORF">NX780_01885</name>
</gene>
<dbReference type="SUPFAM" id="SSF55729">
    <property type="entry name" value="Acyl-CoA N-acyltransferases (Nat)"/>
    <property type="match status" value="1"/>
</dbReference>